<dbReference type="RefSeq" id="WP_342769779.1">
    <property type="nucleotide sequence ID" value="NZ_MASW01000002.1"/>
</dbReference>
<dbReference type="Pfam" id="PF12802">
    <property type="entry name" value="MarR_2"/>
    <property type="match status" value="1"/>
</dbReference>
<feature type="domain" description="HTH marR-type" evidence="1">
    <location>
        <begin position="1"/>
        <end position="145"/>
    </location>
</feature>
<name>A0A2V4B104_9PSEU</name>
<dbReference type="PANTHER" id="PTHR33164">
    <property type="entry name" value="TRANSCRIPTIONAL REGULATOR, MARR FAMILY"/>
    <property type="match status" value="1"/>
</dbReference>
<reference evidence="2 3" key="1">
    <citation type="submission" date="2016-07" db="EMBL/GenBank/DDBJ databases">
        <title>Draft genome sequence of Prauserella muralis DSM 45305, isolated from a mould-covered wall in an indoor environment.</title>
        <authorList>
            <person name="Ruckert C."/>
            <person name="Albersmeier A."/>
            <person name="Jiang C.-L."/>
            <person name="Jiang Y."/>
            <person name="Kalinowski J."/>
            <person name="Schneider O."/>
            <person name="Winkler A."/>
            <person name="Zotchev S.B."/>
        </authorList>
    </citation>
    <scope>NUCLEOTIDE SEQUENCE [LARGE SCALE GENOMIC DNA]</scope>
    <source>
        <strain evidence="2 3">DSM 45305</strain>
    </source>
</reference>
<proteinExistence type="predicted"/>
<dbReference type="PRINTS" id="PR00598">
    <property type="entry name" value="HTHMARR"/>
</dbReference>
<dbReference type="InterPro" id="IPR039422">
    <property type="entry name" value="MarR/SlyA-like"/>
</dbReference>
<keyword evidence="3" id="KW-1185">Reference proteome</keyword>
<dbReference type="Gene3D" id="1.10.10.10">
    <property type="entry name" value="Winged helix-like DNA-binding domain superfamily/Winged helix DNA-binding domain"/>
    <property type="match status" value="1"/>
</dbReference>
<evidence type="ECO:0000313" key="2">
    <source>
        <dbReference type="EMBL" id="PXY27950.1"/>
    </source>
</evidence>
<gene>
    <name evidence="2" type="ORF">BAY60_16510</name>
</gene>
<sequence length="147" mass="15841">MATTEPIPDADRPGRTGFLLARAGGRAIRSLNRALEPFGLRSRHYTVLSASAARGGLSQRELGEILGVDPSAVVALVDDLERAGLVRRDPHPDDRRTRLVVVTAAGQVTLAETRELARRVDDGLLAALTPTERATLETLLERLTDPS</sequence>
<dbReference type="InterPro" id="IPR036390">
    <property type="entry name" value="WH_DNA-bd_sf"/>
</dbReference>
<dbReference type="InterPro" id="IPR036388">
    <property type="entry name" value="WH-like_DNA-bd_sf"/>
</dbReference>
<organism evidence="2 3">
    <name type="scientific">Prauserella muralis</name>
    <dbReference type="NCBI Taxonomy" id="588067"/>
    <lineage>
        <taxon>Bacteria</taxon>
        <taxon>Bacillati</taxon>
        <taxon>Actinomycetota</taxon>
        <taxon>Actinomycetes</taxon>
        <taxon>Pseudonocardiales</taxon>
        <taxon>Pseudonocardiaceae</taxon>
        <taxon>Prauserella</taxon>
    </lineage>
</organism>
<dbReference type="Proteomes" id="UP000249915">
    <property type="component" value="Unassembled WGS sequence"/>
</dbReference>
<dbReference type="PROSITE" id="PS50995">
    <property type="entry name" value="HTH_MARR_2"/>
    <property type="match status" value="1"/>
</dbReference>
<dbReference type="EMBL" id="MASW01000002">
    <property type="protein sequence ID" value="PXY27950.1"/>
    <property type="molecule type" value="Genomic_DNA"/>
</dbReference>
<dbReference type="PANTHER" id="PTHR33164:SF99">
    <property type="entry name" value="MARR FAMILY REGULATORY PROTEIN"/>
    <property type="match status" value="1"/>
</dbReference>
<evidence type="ECO:0000313" key="3">
    <source>
        <dbReference type="Proteomes" id="UP000249915"/>
    </source>
</evidence>
<dbReference type="AlphaFoldDB" id="A0A2V4B104"/>
<dbReference type="GO" id="GO:0003700">
    <property type="term" value="F:DNA-binding transcription factor activity"/>
    <property type="evidence" value="ECO:0007669"/>
    <property type="project" value="InterPro"/>
</dbReference>
<comment type="caution">
    <text evidence="2">The sequence shown here is derived from an EMBL/GenBank/DDBJ whole genome shotgun (WGS) entry which is preliminary data.</text>
</comment>
<dbReference type="SMART" id="SM00347">
    <property type="entry name" value="HTH_MARR"/>
    <property type="match status" value="1"/>
</dbReference>
<dbReference type="SUPFAM" id="SSF46785">
    <property type="entry name" value="Winged helix' DNA-binding domain"/>
    <property type="match status" value="1"/>
</dbReference>
<evidence type="ECO:0000259" key="1">
    <source>
        <dbReference type="PROSITE" id="PS50995"/>
    </source>
</evidence>
<dbReference type="InterPro" id="IPR000835">
    <property type="entry name" value="HTH_MarR-typ"/>
</dbReference>
<protein>
    <submittedName>
        <fullName evidence="2">Transcriptional regulator</fullName>
    </submittedName>
</protein>
<accession>A0A2V4B104</accession>
<dbReference type="GO" id="GO:0006950">
    <property type="term" value="P:response to stress"/>
    <property type="evidence" value="ECO:0007669"/>
    <property type="project" value="TreeGrafter"/>
</dbReference>